<dbReference type="AlphaFoldDB" id="D3DJM2"/>
<gene>
    <name evidence="1" type="ordered locus">HTH_1576</name>
</gene>
<reference evidence="1 2" key="1">
    <citation type="journal article" date="2010" name="J. Bacteriol.">
        <title>Complete genome sequence of the thermophilic, obligately chemolithoautotrophic hydrogen-oxidizing bacterium Hydrogenobacter thermophilus TK-6.</title>
        <authorList>
            <person name="Arai H."/>
            <person name="Kanbe H."/>
            <person name="Ishii M."/>
            <person name="Igarashi Y."/>
        </authorList>
    </citation>
    <scope>NUCLEOTIDE SEQUENCE [LARGE SCALE GENOMIC DNA]</scope>
    <source>
        <strain evidence="2">DSM 6534 / IAM 12695 / TK-6 [Tokyo]</strain>
    </source>
</reference>
<sequence>MKIAFVCAEESKRALLVLKAIRKYSDLSVWTPKGSNLWLYHLCDLPLVEFSAKEPYVSCLSSFDAVLYFLTSDSFNLLSGLVCVPGIFLIVDDIPLPQFSSYQESFLHFFFEEDPINRALLIMSQVPPSSNLLPPYKSINLNSPIEELSKDIFEGIRLAHAFVPFHKFMTELKDSFLKDVNRELLKGEFLENLLKELNTFYNVYKLSVDSLSQ</sequence>
<evidence type="ECO:0000313" key="1">
    <source>
        <dbReference type="EMBL" id="BAI70024.1"/>
    </source>
</evidence>
<dbReference type="STRING" id="608538.HTH_1576"/>
<keyword evidence="2" id="KW-1185">Reference proteome</keyword>
<proteinExistence type="predicted"/>
<dbReference type="RefSeq" id="WP_012964204.1">
    <property type="nucleotide sequence ID" value="NC_013799.1"/>
</dbReference>
<dbReference type="Proteomes" id="UP000002574">
    <property type="component" value="Chromosome"/>
</dbReference>
<name>D3DJM2_HYDTT</name>
<dbReference type="KEGG" id="hth:HTH_1576"/>
<dbReference type="KEGG" id="hte:Hydth_1564"/>
<protein>
    <submittedName>
        <fullName evidence="1">Uncharacterized protein</fullName>
    </submittedName>
</protein>
<dbReference type="EMBL" id="AP011112">
    <property type="protein sequence ID" value="BAI70024.1"/>
    <property type="molecule type" value="Genomic_DNA"/>
</dbReference>
<dbReference type="OrthoDB" id="9961650at2"/>
<organism evidence="1 2">
    <name type="scientific">Hydrogenobacter thermophilus (strain DSM 6534 / IAM 12695 / TK-6)</name>
    <dbReference type="NCBI Taxonomy" id="608538"/>
    <lineage>
        <taxon>Bacteria</taxon>
        <taxon>Pseudomonadati</taxon>
        <taxon>Aquificota</taxon>
        <taxon>Aquificia</taxon>
        <taxon>Aquificales</taxon>
        <taxon>Aquificaceae</taxon>
        <taxon>Hydrogenobacter</taxon>
    </lineage>
</organism>
<evidence type="ECO:0000313" key="2">
    <source>
        <dbReference type="Proteomes" id="UP000002574"/>
    </source>
</evidence>
<accession>D3DJM2</accession>